<name>A0ABT3J8I3_9RHOB</name>
<gene>
    <name evidence="1" type="ORF">OM960_20850</name>
</gene>
<sequence>MDGTEIAGFPPQTYEILQMIARETERFQRKINAMGVVQCELGNGADPVKRFCACGMRRWTAAFFFEQVICFPVWQPSPEIDPGACFGPWSARWPPT</sequence>
<comment type="caution">
    <text evidence="1">The sequence shown here is derived from an EMBL/GenBank/DDBJ whole genome shotgun (WGS) entry which is preliminary data.</text>
</comment>
<dbReference type="Proteomes" id="UP001207582">
    <property type="component" value="Unassembled WGS sequence"/>
</dbReference>
<protein>
    <submittedName>
        <fullName evidence="1">Uncharacterized protein</fullName>
    </submittedName>
</protein>
<evidence type="ECO:0000313" key="1">
    <source>
        <dbReference type="EMBL" id="MCW3783988.1"/>
    </source>
</evidence>
<dbReference type="EMBL" id="JAPDOG010000029">
    <property type="protein sequence ID" value="MCW3783988.1"/>
    <property type="molecule type" value="Genomic_DNA"/>
</dbReference>
<evidence type="ECO:0000313" key="2">
    <source>
        <dbReference type="Proteomes" id="UP001207582"/>
    </source>
</evidence>
<accession>A0ABT3J8I3</accession>
<keyword evidence="2" id="KW-1185">Reference proteome</keyword>
<reference evidence="1 2" key="1">
    <citation type="submission" date="2022-10" db="EMBL/GenBank/DDBJ databases">
        <title>Defluviimonas sp. CAU 1641 isolated from mud.</title>
        <authorList>
            <person name="Kim W."/>
        </authorList>
    </citation>
    <scope>NUCLEOTIDE SEQUENCE [LARGE SCALE GENOMIC DNA]</scope>
    <source>
        <strain evidence="1 2">CAU 1641</strain>
    </source>
</reference>
<proteinExistence type="predicted"/>
<organism evidence="1 2">
    <name type="scientific">Defluviimonas salinarum</name>
    <dbReference type="NCBI Taxonomy" id="2992147"/>
    <lineage>
        <taxon>Bacteria</taxon>
        <taxon>Pseudomonadati</taxon>
        <taxon>Pseudomonadota</taxon>
        <taxon>Alphaproteobacteria</taxon>
        <taxon>Rhodobacterales</taxon>
        <taxon>Paracoccaceae</taxon>
        <taxon>Albidovulum</taxon>
    </lineage>
</organism>